<dbReference type="Proteomes" id="UP000008312">
    <property type="component" value="Unassembled WGS sequence"/>
</dbReference>
<dbReference type="Pfam" id="PF13483">
    <property type="entry name" value="Lactamase_B_3"/>
    <property type="match status" value="1"/>
</dbReference>
<dbReference type="InterPro" id="IPR050114">
    <property type="entry name" value="UPF0173_UPF0282_UlaG_hydrolase"/>
</dbReference>
<evidence type="ECO:0000313" key="3">
    <source>
        <dbReference type="EMBL" id="CBK22855.2"/>
    </source>
</evidence>
<dbReference type="Gene3D" id="3.60.15.10">
    <property type="entry name" value="Ribonuclease Z/Hydroxyacylglutathione hydrolase-like"/>
    <property type="match status" value="1"/>
</dbReference>
<dbReference type="InParanoid" id="D8M466"/>
<dbReference type="OrthoDB" id="17458at2759"/>
<keyword evidence="1" id="KW-0378">Hydrolase</keyword>
<dbReference type="SMART" id="SM00849">
    <property type="entry name" value="Lactamase_B"/>
    <property type="match status" value="1"/>
</dbReference>
<dbReference type="GeneID" id="24919609"/>
<evidence type="ECO:0000259" key="2">
    <source>
        <dbReference type="SMART" id="SM00849"/>
    </source>
</evidence>
<dbReference type="RefSeq" id="XP_012896903.1">
    <property type="nucleotide sequence ID" value="XM_013041449.1"/>
</dbReference>
<dbReference type="PANTHER" id="PTHR43546:SF3">
    <property type="entry name" value="UPF0173 METAL-DEPENDENT HYDROLASE MJ1163"/>
    <property type="match status" value="1"/>
</dbReference>
<feature type="domain" description="Metallo-beta-lactamase" evidence="2">
    <location>
        <begin position="8"/>
        <end position="202"/>
    </location>
</feature>
<keyword evidence="4" id="KW-1185">Reference proteome</keyword>
<dbReference type="InterPro" id="IPR022877">
    <property type="entry name" value="UPF0173"/>
</dbReference>
<evidence type="ECO:0000313" key="4">
    <source>
        <dbReference type="Proteomes" id="UP000008312"/>
    </source>
</evidence>
<protein>
    <recommendedName>
        <fullName evidence="2">Metallo-beta-lactamase domain-containing protein</fullName>
    </recommendedName>
</protein>
<proteinExistence type="inferred from homology"/>
<organism evidence="3">
    <name type="scientific">Blastocystis hominis</name>
    <dbReference type="NCBI Taxonomy" id="12968"/>
    <lineage>
        <taxon>Eukaryota</taxon>
        <taxon>Sar</taxon>
        <taxon>Stramenopiles</taxon>
        <taxon>Bigyra</taxon>
        <taxon>Opalozoa</taxon>
        <taxon>Opalinata</taxon>
        <taxon>Blastocystidae</taxon>
        <taxon>Blastocystis</taxon>
    </lineage>
</organism>
<dbReference type="HAMAP" id="MF_00457">
    <property type="entry name" value="UPF0173"/>
    <property type="match status" value="1"/>
</dbReference>
<reference evidence="3" key="1">
    <citation type="submission" date="2010-02" db="EMBL/GenBank/DDBJ databases">
        <title>Sequencing and annotation of the Blastocystis hominis genome.</title>
        <authorList>
            <person name="Wincker P."/>
        </authorList>
    </citation>
    <scope>NUCLEOTIDE SEQUENCE</scope>
    <source>
        <strain evidence="3">Singapore isolate B</strain>
    </source>
</reference>
<dbReference type="NCBIfam" id="NF001911">
    <property type="entry name" value="PRK00685.1"/>
    <property type="match status" value="1"/>
</dbReference>
<dbReference type="AlphaFoldDB" id="D8M466"/>
<dbReference type="SUPFAM" id="SSF56281">
    <property type="entry name" value="Metallo-hydrolase/oxidoreductase"/>
    <property type="match status" value="1"/>
</dbReference>
<dbReference type="PANTHER" id="PTHR43546">
    <property type="entry name" value="UPF0173 METAL-DEPENDENT HYDROLASE MJ1163-RELATED"/>
    <property type="match status" value="1"/>
</dbReference>
<dbReference type="InterPro" id="IPR036866">
    <property type="entry name" value="RibonucZ/Hydroxyglut_hydro"/>
</dbReference>
<dbReference type="InterPro" id="IPR001279">
    <property type="entry name" value="Metallo-B-lactamas"/>
</dbReference>
<evidence type="ECO:0000256" key="1">
    <source>
        <dbReference type="ARBA" id="ARBA00022801"/>
    </source>
</evidence>
<gene>
    <name evidence="3" type="ORF">GSBLH_T00002439001</name>
</gene>
<dbReference type="GO" id="GO:0016787">
    <property type="term" value="F:hydrolase activity"/>
    <property type="evidence" value="ECO:0007669"/>
    <property type="project" value="UniProtKB-KW"/>
</dbReference>
<name>D8M466_BLAHO</name>
<sequence length="250" mass="27600">MTECIWLGHACFLIKTNGVRLLIDPFLSNPLVPKNYNIDTLDVDYILVTHGHMDHIGDSIPILKAHPNAVLISIVELCTYLQSQGISGKRFIAMNMGGTITLKGGVQVTMVHALHTSGITGPDGRIIYGGEPTGFVIHTPDNHHIYHSGDTAAFSDMKVIDDLYTPDVSLLCIGDFYTMGPKEAAYAVDHFLLHSKTVVPMHFKSFGALTGTPEALKKLITRKDCEVKELTPGEPLVLFFVCLRRKREEE</sequence>
<dbReference type="OMA" id="HHYDSDA"/>
<dbReference type="EMBL" id="FN668651">
    <property type="protein sequence ID" value="CBK22855.2"/>
    <property type="molecule type" value="Genomic_DNA"/>
</dbReference>
<accession>D8M466</accession>